<protein>
    <recommendedName>
        <fullName evidence="2">YubB ferredoxin-like domain-containing protein</fullName>
    </recommendedName>
</protein>
<organism evidence="1">
    <name type="scientific">viral metagenome</name>
    <dbReference type="NCBI Taxonomy" id="1070528"/>
    <lineage>
        <taxon>unclassified sequences</taxon>
        <taxon>metagenomes</taxon>
        <taxon>organismal metagenomes</taxon>
    </lineage>
</organism>
<reference evidence="1" key="1">
    <citation type="journal article" date="2020" name="Nature">
        <title>Giant virus diversity and host interactions through global metagenomics.</title>
        <authorList>
            <person name="Schulz F."/>
            <person name="Roux S."/>
            <person name="Paez-Espino D."/>
            <person name="Jungbluth S."/>
            <person name="Walsh D.A."/>
            <person name="Denef V.J."/>
            <person name="McMahon K.D."/>
            <person name="Konstantinidis K.T."/>
            <person name="Eloe-Fadrosh E.A."/>
            <person name="Kyrpides N.C."/>
            <person name="Woyke T."/>
        </authorList>
    </citation>
    <scope>NUCLEOTIDE SEQUENCE</scope>
    <source>
        <strain evidence="1">GVMAG-M-3300010158-55</strain>
    </source>
</reference>
<evidence type="ECO:0008006" key="2">
    <source>
        <dbReference type="Google" id="ProtNLM"/>
    </source>
</evidence>
<proteinExistence type="predicted"/>
<dbReference type="EMBL" id="MN739095">
    <property type="protein sequence ID" value="QHS88300.1"/>
    <property type="molecule type" value="Genomic_DNA"/>
</dbReference>
<dbReference type="AlphaFoldDB" id="A0A6C0B8C7"/>
<sequence>MPNECYNHITISSPNTDEIIELYEKELVKTKEQEEDDNLYYYKNITIQKQTKKIIIFNQTTRWHPDYDWLEGLLIKYPNCWIKNVWHDEDALEGIWIGNTGDEDNIIMSQWVIPFEVYKDIYGLK</sequence>
<evidence type="ECO:0000313" key="1">
    <source>
        <dbReference type="EMBL" id="QHS88300.1"/>
    </source>
</evidence>
<accession>A0A6C0B8C7</accession>
<name>A0A6C0B8C7_9ZZZZ</name>